<dbReference type="Gene3D" id="3.30.70.370">
    <property type="match status" value="1"/>
</dbReference>
<reference evidence="21 22" key="1">
    <citation type="submission" date="2013-03" db="EMBL/GenBank/DDBJ databases">
        <title>Assembly of a new bacterial strain Brevibacillus borstelensis AK1.</title>
        <authorList>
            <person name="Rajan I."/>
            <person name="PoliReddy D."/>
            <person name="Sugumar T."/>
            <person name="Rathinam K."/>
            <person name="Alqarawi S."/>
            <person name="Khalil A.B."/>
            <person name="Sivakumar N."/>
        </authorList>
    </citation>
    <scope>NUCLEOTIDE SEQUENCE [LARGE SCALE GENOMIC DNA]</scope>
    <source>
        <strain evidence="21 22">AK1</strain>
    </source>
</reference>
<dbReference type="InterPro" id="IPR036279">
    <property type="entry name" value="5-3_exonuclease_C_sf"/>
</dbReference>
<evidence type="ECO:0000259" key="20">
    <source>
        <dbReference type="SMART" id="SM00482"/>
    </source>
</evidence>
<evidence type="ECO:0000256" key="15">
    <source>
        <dbReference type="ARBA" id="ARBA00049244"/>
    </source>
</evidence>
<dbReference type="Pfam" id="PF02739">
    <property type="entry name" value="5_3_exonuc_N"/>
    <property type="match status" value="1"/>
</dbReference>
<dbReference type="SUPFAM" id="SSF53098">
    <property type="entry name" value="Ribonuclease H-like"/>
    <property type="match status" value="1"/>
</dbReference>
<dbReference type="InterPro" id="IPR036397">
    <property type="entry name" value="RNaseH_sf"/>
</dbReference>
<sequence length="882" mass="98449">MSHLVLIDGNSIANRAFYALPLLSTSAGLHTNAVLGFTTMLLKVLDEMKPTHVLVAFDAGKVVFRHSEFAEYKGGRSKTPPELSEQFPLIRELLDAFSIQRFELEGYEADDIIGTLTLRADENNWKTTVITGDKDMLQLVSDNVSVALTRKGVSEIEMYTPQEISEKYGLKPLQIIDLKGLMGDSSDNIPGVPGVGEKTALKLLHEYGSVESVLENIDKVSGKKLQENLRENVDKAKLSKALATIMRDAPVEVDVEETAYAGYTADSVIEFFKKMEFKSLLPKVKGTSNAVEGEQRDAAPFAFDVVYSGDAERFEDKLTSPMAVCVEMDGENYHRAPILGFGLAAKGVSLYIPFDVAKEWSAFRQWLADETKEKWVFDGKRDTVGLAWHGLDMAGIGFDIYLASYLLNAAESSPQVSDIAVHYADVRVMPDEEVYGKGAKRLVPETDVLSEHVALKAAAMYQSVPKIKEEMGASKLDELLDQMEGPLSLVLATMEKQGVKVNEQRLQQMGEELDAQLEKLTGQIYELAGTSFNINSPKQLGEILFDKLALPVLKKTKTGPSTSADVLEKLAPYHPIIESILHFRQLGKLRSTYIEGLTKEIHPGTGKVHTIFNQATTATGRLSSTDPNLQNIPIRLEEGRKIREAFIPSEEGWFMLAADYSQIELRVLAHISGDENLIDAFQKGMDIHTRTAMDVFDVSEDEVTSLMRRQAKAVNFGIVYGISDYGLSQNLNITRKEAGEFIERYFAVFSGVKRYMEDIVKQAKEDGFVTTLLNRRRYLPDIKSSNFNLRSFAERTAMNTPIQGTAADIIKLAMIRMQESLQEKGLKSRMLLQVHDELIFEVPTEELDIMQQLVPDVMENALKLEVPLKVDVNYGRSWYEAK</sequence>
<dbReference type="FunFam" id="3.40.50.1010:FF:000001">
    <property type="entry name" value="DNA polymerase I"/>
    <property type="match status" value="1"/>
</dbReference>
<keyword evidence="6 17" id="KW-0548">Nucleotidyltransferase</keyword>
<dbReference type="InterPro" id="IPR018320">
    <property type="entry name" value="DNA_polymerase_1"/>
</dbReference>
<dbReference type="PANTHER" id="PTHR10133:SF27">
    <property type="entry name" value="DNA POLYMERASE NU"/>
    <property type="match status" value="1"/>
</dbReference>
<gene>
    <name evidence="17" type="primary">polA</name>
    <name evidence="21" type="ORF">I532_09952</name>
</gene>
<dbReference type="Gene3D" id="1.20.1060.10">
    <property type="entry name" value="Taq DNA Polymerase, Chain T, domain 4"/>
    <property type="match status" value="1"/>
</dbReference>
<dbReference type="GO" id="GO:0006302">
    <property type="term" value="P:double-strand break repair"/>
    <property type="evidence" value="ECO:0007669"/>
    <property type="project" value="TreeGrafter"/>
</dbReference>
<evidence type="ECO:0000313" key="22">
    <source>
        <dbReference type="Proteomes" id="UP000012081"/>
    </source>
</evidence>
<dbReference type="Pfam" id="PF22619">
    <property type="entry name" value="DNA_polI_exo1"/>
    <property type="match status" value="1"/>
</dbReference>
<dbReference type="EMBL" id="APBN01000003">
    <property type="protein sequence ID" value="EMT53092.1"/>
    <property type="molecule type" value="Genomic_DNA"/>
</dbReference>
<keyword evidence="8" id="KW-0540">Nuclease</keyword>
<dbReference type="PATRIC" id="fig|1300222.3.peg.2053"/>
<comment type="subunit">
    <text evidence="2 17">Single-chain monomer with multiple functions.</text>
</comment>
<dbReference type="SMART" id="SM00474">
    <property type="entry name" value="35EXOc"/>
    <property type="match status" value="1"/>
</dbReference>
<evidence type="ECO:0000259" key="19">
    <source>
        <dbReference type="SMART" id="SM00475"/>
    </source>
</evidence>
<dbReference type="GO" id="GO:0008409">
    <property type="term" value="F:5'-3' exonuclease activity"/>
    <property type="evidence" value="ECO:0007669"/>
    <property type="project" value="InterPro"/>
</dbReference>
<dbReference type="AlphaFoldDB" id="M8DI77"/>
<evidence type="ECO:0000256" key="8">
    <source>
        <dbReference type="ARBA" id="ARBA00022722"/>
    </source>
</evidence>
<evidence type="ECO:0000313" key="21">
    <source>
        <dbReference type="EMBL" id="EMT53092.1"/>
    </source>
</evidence>
<dbReference type="CDD" id="cd06140">
    <property type="entry name" value="DNA_polA_I_Bacillus_like_exo"/>
    <property type="match status" value="1"/>
</dbReference>
<dbReference type="CDD" id="cd09898">
    <property type="entry name" value="H3TH_53EXO"/>
    <property type="match status" value="1"/>
</dbReference>
<proteinExistence type="inferred from homology"/>
<evidence type="ECO:0000256" key="1">
    <source>
        <dbReference type="ARBA" id="ARBA00007705"/>
    </source>
</evidence>
<dbReference type="InterPro" id="IPR020046">
    <property type="entry name" value="5-3_exonucl_a-hlix_arch_N"/>
</dbReference>
<dbReference type="InterPro" id="IPR002298">
    <property type="entry name" value="DNA_polymerase_A"/>
</dbReference>
<evidence type="ECO:0000256" key="12">
    <source>
        <dbReference type="ARBA" id="ARBA00022932"/>
    </source>
</evidence>
<accession>M8DI77</accession>
<keyword evidence="5 17" id="KW-0808">Transferase</keyword>
<keyword evidence="22" id="KW-1185">Reference proteome</keyword>
<evidence type="ECO:0000256" key="9">
    <source>
        <dbReference type="ARBA" id="ARBA00022763"/>
    </source>
</evidence>
<evidence type="ECO:0000256" key="6">
    <source>
        <dbReference type="ARBA" id="ARBA00022695"/>
    </source>
</evidence>
<organism evidence="21 22">
    <name type="scientific">Brevibacillus borstelensis AK1</name>
    <dbReference type="NCBI Taxonomy" id="1300222"/>
    <lineage>
        <taxon>Bacteria</taxon>
        <taxon>Bacillati</taxon>
        <taxon>Bacillota</taxon>
        <taxon>Bacilli</taxon>
        <taxon>Bacillales</taxon>
        <taxon>Paenibacillaceae</taxon>
        <taxon>Brevibacillus</taxon>
    </lineage>
</organism>
<dbReference type="EC" id="2.7.7.7" evidence="3 16"/>
<evidence type="ECO:0000256" key="16">
    <source>
        <dbReference type="NCBIfam" id="TIGR00593"/>
    </source>
</evidence>
<dbReference type="Pfam" id="PF00476">
    <property type="entry name" value="DNA_pol_A"/>
    <property type="match status" value="1"/>
</dbReference>
<keyword evidence="14 17" id="KW-0234">DNA repair</keyword>
<evidence type="ECO:0000256" key="4">
    <source>
        <dbReference type="ARBA" id="ARBA00020311"/>
    </source>
</evidence>
<evidence type="ECO:0000256" key="5">
    <source>
        <dbReference type="ARBA" id="ARBA00022679"/>
    </source>
</evidence>
<name>M8DI77_9BACL</name>
<evidence type="ECO:0000256" key="2">
    <source>
        <dbReference type="ARBA" id="ARBA00011541"/>
    </source>
</evidence>
<dbReference type="InterPro" id="IPR002562">
    <property type="entry name" value="3'-5'_exonuclease_dom"/>
</dbReference>
<dbReference type="PRINTS" id="PR00868">
    <property type="entry name" value="DNAPOLI"/>
</dbReference>
<evidence type="ECO:0000259" key="18">
    <source>
        <dbReference type="SMART" id="SM00474"/>
    </source>
</evidence>
<comment type="similarity">
    <text evidence="1 17">Belongs to the DNA polymerase type-A family.</text>
</comment>
<keyword evidence="12 17" id="KW-0239">DNA-directed DNA polymerase</keyword>
<dbReference type="NCBIfam" id="NF004397">
    <property type="entry name" value="PRK05755.1"/>
    <property type="match status" value="1"/>
</dbReference>
<dbReference type="FunFam" id="1.20.1060.10:FF:000001">
    <property type="entry name" value="DNA polymerase I"/>
    <property type="match status" value="1"/>
</dbReference>
<dbReference type="InterPro" id="IPR012337">
    <property type="entry name" value="RNaseH-like_sf"/>
</dbReference>
<dbReference type="InterPro" id="IPR043502">
    <property type="entry name" value="DNA/RNA_pol_sf"/>
</dbReference>
<dbReference type="CDD" id="cd08637">
    <property type="entry name" value="DNA_pol_A_pol_I_C"/>
    <property type="match status" value="1"/>
</dbReference>
<dbReference type="GO" id="GO:0006261">
    <property type="term" value="P:DNA-templated DNA replication"/>
    <property type="evidence" value="ECO:0007669"/>
    <property type="project" value="UniProtKB-UniRule"/>
</dbReference>
<dbReference type="PANTHER" id="PTHR10133">
    <property type="entry name" value="DNA POLYMERASE I"/>
    <property type="match status" value="1"/>
</dbReference>
<keyword evidence="9 17" id="KW-0227">DNA damage</keyword>
<evidence type="ECO:0000256" key="14">
    <source>
        <dbReference type="ARBA" id="ARBA00023204"/>
    </source>
</evidence>
<dbReference type="SUPFAM" id="SSF47807">
    <property type="entry name" value="5' to 3' exonuclease, C-terminal subdomain"/>
    <property type="match status" value="1"/>
</dbReference>
<dbReference type="Gene3D" id="3.30.420.10">
    <property type="entry name" value="Ribonuclease H-like superfamily/Ribonuclease H"/>
    <property type="match status" value="1"/>
</dbReference>
<dbReference type="GO" id="GO:0008408">
    <property type="term" value="F:3'-5' exonuclease activity"/>
    <property type="evidence" value="ECO:0007669"/>
    <property type="project" value="InterPro"/>
</dbReference>
<dbReference type="RefSeq" id="WP_003387968.1">
    <property type="nucleotide sequence ID" value="NZ_APBN01000003.1"/>
</dbReference>
<dbReference type="InterPro" id="IPR001098">
    <property type="entry name" value="DNA-dir_DNA_pol_A_palm_dom"/>
</dbReference>
<dbReference type="Gene3D" id="1.10.150.20">
    <property type="entry name" value="5' to 3' exonuclease, C-terminal subdomain"/>
    <property type="match status" value="2"/>
</dbReference>
<dbReference type="InterPro" id="IPR008918">
    <property type="entry name" value="HhH2"/>
</dbReference>
<comment type="catalytic activity">
    <reaction evidence="15 17">
        <text>DNA(n) + a 2'-deoxyribonucleoside 5'-triphosphate = DNA(n+1) + diphosphate</text>
        <dbReference type="Rhea" id="RHEA:22508"/>
        <dbReference type="Rhea" id="RHEA-COMP:17339"/>
        <dbReference type="Rhea" id="RHEA-COMP:17340"/>
        <dbReference type="ChEBI" id="CHEBI:33019"/>
        <dbReference type="ChEBI" id="CHEBI:61560"/>
        <dbReference type="ChEBI" id="CHEBI:173112"/>
        <dbReference type="EC" id="2.7.7.7"/>
    </reaction>
</comment>
<dbReference type="OrthoDB" id="9806424at2"/>
<feature type="domain" description="5'-3' exonuclease" evidence="19">
    <location>
        <begin position="2"/>
        <end position="261"/>
    </location>
</feature>
<keyword evidence="7 17" id="KW-0235">DNA replication</keyword>
<dbReference type="PROSITE" id="PS00447">
    <property type="entry name" value="DNA_POLYMERASE_A"/>
    <property type="match status" value="1"/>
</dbReference>
<keyword evidence="11" id="KW-0269">Exonuclease</keyword>
<dbReference type="FunFam" id="1.10.150.20:FF:000003">
    <property type="entry name" value="DNA polymerase I"/>
    <property type="match status" value="1"/>
</dbReference>
<dbReference type="InterPro" id="IPR054690">
    <property type="entry name" value="DNA_polI_exonuclease"/>
</dbReference>
<keyword evidence="13 17" id="KW-0238">DNA-binding</keyword>
<dbReference type="SUPFAM" id="SSF56672">
    <property type="entry name" value="DNA/RNA polymerases"/>
    <property type="match status" value="1"/>
</dbReference>
<protein>
    <recommendedName>
        <fullName evidence="4 16">DNA polymerase I</fullName>
        <ecNumber evidence="3 16">2.7.7.7</ecNumber>
    </recommendedName>
</protein>
<evidence type="ECO:0000256" key="11">
    <source>
        <dbReference type="ARBA" id="ARBA00022839"/>
    </source>
</evidence>
<evidence type="ECO:0000256" key="7">
    <source>
        <dbReference type="ARBA" id="ARBA00022705"/>
    </source>
</evidence>
<dbReference type="NCBIfam" id="TIGR00593">
    <property type="entry name" value="pola"/>
    <property type="match status" value="1"/>
</dbReference>
<dbReference type="InterPro" id="IPR029060">
    <property type="entry name" value="PIN-like_dom_sf"/>
</dbReference>
<dbReference type="FunFam" id="1.10.150.20:FF:000002">
    <property type="entry name" value="DNA polymerase I"/>
    <property type="match status" value="1"/>
</dbReference>
<evidence type="ECO:0000256" key="3">
    <source>
        <dbReference type="ARBA" id="ARBA00012417"/>
    </source>
</evidence>
<dbReference type="SMART" id="SM00475">
    <property type="entry name" value="53EXOc"/>
    <property type="match status" value="1"/>
</dbReference>
<dbReference type="InterPro" id="IPR019760">
    <property type="entry name" value="DNA-dir_DNA_pol_A_CS"/>
</dbReference>
<dbReference type="Gene3D" id="3.40.50.1010">
    <property type="entry name" value="5'-nuclease"/>
    <property type="match status" value="1"/>
</dbReference>
<dbReference type="GO" id="GO:0003677">
    <property type="term" value="F:DNA binding"/>
    <property type="evidence" value="ECO:0007669"/>
    <property type="project" value="UniProtKB-UniRule"/>
</dbReference>
<dbReference type="InterPro" id="IPR020045">
    <property type="entry name" value="DNA_polI_H3TH"/>
</dbReference>
<dbReference type="CDD" id="cd09859">
    <property type="entry name" value="PIN_53EXO"/>
    <property type="match status" value="1"/>
</dbReference>
<dbReference type="Proteomes" id="UP000012081">
    <property type="component" value="Unassembled WGS sequence"/>
</dbReference>
<comment type="caution">
    <text evidence="21">The sequence shown here is derived from an EMBL/GenBank/DDBJ whole genome shotgun (WGS) entry which is preliminary data.</text>
</comment>
<dbReference type="GO" id="GO:0003887">
    <property type="term" value="F:DNA-directed DNA polymerase activity"/>
    <property type="evidence" value="ECO:0007669"/>
    <property type="project" value="UniProtKB-UniRule"/>
</dbReference>
<dbReference type="SUPFAM" id="SSF88723">
    <property type="entry name" value="PIN domain-like"/>
    <property type="match status" value="1"/>
</dbReference>
<keyword evidence="10" id="KW-0378">Hydrolase</keyword>
<feature type="domain" description="3'-5' exonuclease" evidence="18">
    <location>
        <begin position="302"/>
        <end position="472"/>
    </location>
</feature>
<dbReference type="SMART" id="SM00482">
    <property type="entry name" value="POLAc"/>
    <property type="match status" value="1"/>
</dbReference>
<evidence type="ECO:0000256" key="13">
    <source>
        <dbReference type="ARBA" id="ARBA00023125"/>
    </source>
</evidence>
<feature type="domain" description="DNA-directed DNA polymerase family A palm" evidence="20">
    <location>
        <begin position="639"/>
        <end position="846"/>
    </location>
</feature>
<dbReference type="InterPro" id="IPR002421">
    <property type="entry name" value="5-3_exonuclease"/>
</dbReference>
<dbReference type="SMART" id="SM00279">
    <property type="entry name" value="HhH2"/>
    <property type="match status" value="1"/>
</dbReference>
<evidence type="ECO:0000256" key="10">
    <source>
        <dbReference type="ARBA" id="ARBA00022801"/>
    </source>
</evidence>
<evidence type="ECO:0000256" key="17">
    <source>
        <dbReference type="RuleBase" id="RU004460"/>
    </source>
</evidence>
<dbReference type="Pfam" id="PF01367">
    <property type="entry name" value="5_3_exonuc"/>
    <property type="match status" value="1"/>
</dbReference>
<dbReference type="STRING" id="1300222.I532_09952"/>
<dbReference type="GeneID" id="89501105"/>